<dbReference type="PANTHER" id="PTHR43532">
    <property type="entry name" value="GLUCOSE-1-PHOSPHATE THYMIDYLYLTRANSFERASE"/>
    <property type="match status" value="1"/>
</dbReference>
<evidence type="ECO:0000313" key="10">
    <source>
        <dbReference type="EMBL" id="KKU64563.1"/>
    </source>
</evidence>
<dbReference type="Pfam" id="PF00483">
    <property type="entry name" value="NTP_transferase"/>
    <property type="match status" value="1"/>
</dbReference>
<dbReference type="PANTHER" id="PTHR43532:SF1">
    <property type="entry name" value="GLUCOSE-1-PHOSPHATE THYMIDYLYLTRANSFERASE 1"/>
    <property type="match status" value="1"/>
</dbReference>
<gene>
    <name evidence="10" type="ORF">UX87_C0007G0071</name>
</gene>
<dbReference type="SUPFAM" id="SSF53448">
    <property type="entry name" value="Nucleotide-diphospho-sugar transferases"/>
    <property type="match status" value="1"/>
</dbReference>
<keyword evidence="4 10" id="KW-0808">Transferase</keyword>
<dbReference type="EMBL" id="LCNV01000007">
    <property type="protein sequence ID" value="KKU64563.1"/>
    <property type="molecule type" value="Genomic_DNA"/>
</dbReference>
<reference evidence="10 11" key="1">
    <citation type="journal article" date="2015" name="Nature">
        <title>rRNA introns, odd ribosomes, and small enigmatic genomes across a large radiation of phyla.</title>
        <authorList>
            <person name="Brown C.T."/>
            <person name="Hug L.A."/>
            <person name="Thomas B.C."/>
            <person name="Sharon I."/>
            <person name="Castelle C.J."/>
            <person name="Singh A."/>
            <person name="Wilkins M.J."/>
            <person name="Williams K.H."/>
            <person name="Banfield J.F."/>
        </authorList>
    </citation>
    <scope>NUCLEOTIDE SEQUENCE [LARGE SCALE GENOMIC DNA]</scope>
</reference>
<evidence type="ECO:0000313" key="11">
    <source>
        <dbReference type="Proteomes" id="UP000034364"/>
    </source>
</evidence>
<comment type="cofactor">
    <cofactor evidence="1">
        <name>Mg(2+)</name>
        <dbReference type="ChEBI" id="CHEBI:18420"/>
    </cofactor>
</comment>
<evidence type="ECO:0000256" key="6">
    <source>
        <dbReference type="ARBA" id="ARBA00022723"/>
    </source>
</evidence>
<dbReference type="InterPro" id="IPR029044">
    <property type="entry name" value="Nucleotide-diphossugar_trans"/>
</dbReference>
<evidence type="ECO:0000256" key="7">
    <source>
        <dbReference type="ARBA" id="ARBA00022842"/>
    </source>
</evidence>
<dbReference type="GO" id="GO:0008879">
    <property type="term" value="F:glucose-1-phosphate thymidylyltransferase activity"/>
    <property type="evidence" value="ECO:0007669"/>
    <property type="project" value="UniProtKB-EC"/>
</dbReference>
<keyword evidence="5" id="KW-0548">Nucleotidyltransferase</keyword>
<dbReference type="AlphaFoldDB" id="A0A0G1UEK3"/>
<dbReference type="EC" id="2.7.7.24" evidence="3"/>
<evidence type="ECO:0000256" key="1">
    <source>
        <dbReference type="ARBA" id="ARBA00001946"/>
    </source>
</evidence>
<dbReference type="InterPro" id="IPR005907">
    <property type="entry name" value="G1P_thy_trans_s"/>
</dbReference>
<keyword evidence="7" id="KW-0460">Magnesium</keyword>
<sequence length="54" mass="5916">MKGVILAGGLGTRLYPLTYATNKHLLPVFDRPMVFYPIRTLVNAGITEILIVTG</sequence>
<dbReference type="GO" id="GO:0046872">
    <property type="term" value="F:metal ion binding"/>
    <property type="evidence" value="ECO:0007669"/>
    <property type="project" value="UniProtKB-KW"/>
</dbReference>
<evidence type="ECO:0000256" key="5">
    <source>
        <dbReference type="ARBA" id="ARBA00022695"/>
    </source>
</evidence>
<dbReference type="Proteomes" id="UP000034364">
    <property type="component" value="Unassembled WGS sequence"/>
</dbReference>
<name>A0A0G1UEK3_9BACT</name>
<evidence type="ECO:0000256" key="2">
    <source>
        <dbReference type="ARBA" id="ARBA00010480"/>
    </source>
</evidence>
<dbReference type="InterPro" id="IPR005835">
    <property type="entry name" value="NTP_transferase_dom"/>
</dbReference>
<keyword evidence="6" id="KW-0479">Metal-binding</keyword>
<comment type="similarity">
    <text evidence="2">Belongs to the glucose-1-phosphate thymidylyltransferase family.</text>
</comment>
<feature type="non-terminal residue" evidence="10">
    <location>
        <position position="54"/>
    </location>
</feature>
<evidence type="ECO:0000256" key="3">
    <source>
        <dbReference type="ARBA" id="ARBA00012461"/>
    </source>
</evidence>
<organism evidence="10 11">
    <name type="scientific">Candidatus Amesbacteria bacterium GW2011_GWA1_47_16</name>
    <dbReference type="NCBI Taxonomy" id="1618353"/>
    <lineage>
        <taxon>Bacteria</taxon>
        <taxon>Candidatus Amesiibacteriota</taxon>
    </lineage>
</organism>
<evidence type="ECO:0000256" key="4">
    <source>
        <dbReference type="ARBA" id="ARBA00022679"/>
    </source>
</evidence>
<dbReference type="Gene3D" id="3.90.550.10">
    <property type="entry name" value="Spore Coat Polysaccharide Biosynthesis Protein SpsA, Chain A"/>
    <property type="match status" value="1"/>
</dbReference>
<comment type="caution">
    <text evidence="10">The sequence shown here is derived from an EMBL/GenBank/DDBJ whole genome shotgun (WGS) entry which is preliminary data.</text>
</comment>
<proteinExistence type="inferred from homology"/>
<feature type="domain" description="Nucleotidyl transferase" evidence="9">
    <location>
        <begin position="2"/>
        <end position="53"/>
    </location>
</feature>
<accession>A0A0G1UEK3</accession>
<evidence type="ECO:0000256" key="8">
    <source>
        <dbReference type="ARBA" id="ARBA00049336"/>
    </source>
</evidence>
<evidence type="ECO:0000259" key="9">
    <source>
        <dbReference type="Pfam" id="PF00483"/>
    </source>
</evidence>
<protein>
    <recommendedName>
        <fullName evidence="3">glucose-1-phosphate thymidylyltransferase</fullName>
        <ecNumber evidence="3">2.7.7.24</ecNumber>
    </recommendedName>
</protein>
<comment type="catalytic activity">
    <reaction evidence="8">
        <text>dTTP + alpha-D-glucose 1-phosphate + H(+) = dTDP-alpha-D-glucose + diphosphate</text>
        <dbReference type="Rhea" id="RHEA:15225"/>
        <dbReference type="ChEBI" id="CHEBI:15378"/>
        <dbReference type="ChEBI" id="CHEBI:33019"/>
        <dbReference type="ChEBI" id="CHEBI:37568"/>
        <dbReference type="ChEBI" id="CHEBI:57477"/>
        <dbReference type="ChEBI" id="CHEBI:58601"/>
        <dbReference type="EC" id="2.7.7.24"/>
    </reaction>
</comment>